<evidence type="ECO:0000313" key="2">
    <source>
        <dbReference type="EMBL" id="SFT25646.1"/>
    </source>
</evidence>
<dbReference type="InterPro" id="IPR036102">
    <property type="entry name" value="OsmC/Ohrsf"/>
</dbReference>
<reference evidence="3" key="1">
    <citation type="submission" date="2016-10" db="EMBL/GenBank/DDBJ databases">
        <authorList>
            <person name="Varghese N."/>
            <person name="Submissions S."/>
        </authorList>
    </citation>
    <scope>NUCLEOTIDE SEQUENCE [LARGE SCALE GENOMIC DNA]</scope>
    <source>
        <strain evidence="3">ANC 5076</strain>
    </source>
</reference>
<dbReference type="Pfam" id="PF02566">
    <property type="entry name" value="OsmC"/>
    <property type="match status" value="1"/>
</dbReference>
<dbReference type="PANTHER" id="PTHR33797">
    <property type="entry name" value="ORGANIC HYDROPEROXIDE RESISTANCE PROTEIN-LIKE"/>
    <property type="match status" value="1"/>
</dbReference>
<dbReference type="InterPro" id="IPR003718">
    <property type="entry name" value="OsmC/Ohr_fam"/>
</dbReference>
<dbReference type="Gene3D" id="3.30.300.20">
    <property type="match status" value="1"/>
</dbReference>
<dbReference type="PANTHER" id="PTHR33797:SF2">
    <property type="entry name" value="ORGANIC HYDROPEROXIDE RESISTANCE PROTEIN-LIKE"/>
    <property type="match status" value="1"/>
</dbReference>
<dbReference type="Proteomes" id="UP000182827">
    <property type="component" value="Unassembled WGS sequence"/>
</dbReference>
<dbReference type="SUPFAM" id="SSF82784">
    <property type="entry name" value="OsmC-like"/>
    <property type="match status" value="1"/>
</dbReference>
<name>A0A1I6WI72_9GAMM</name>
<proteinExistence type="inferred from homology"/>
<evidence type="ECO:0000313" key="3">
    <source>
        <dbReference type="Proteomes" id="UP000182827"/>
    </source>
</evidence>
<dbReference type="GO" id="GO:0006979">
    <property type="term" value="P:response to oxidative stress"/>
    <property type="evidence" value="ECO:0007669"/>
    <property type="project" value="InterPro"/>
</dbReference>
<dbReference type="EMBL" id="FOZU01000070">
    <property type="protein sequence ID" value="SFT25646.1"/>
    <property type="molecule type" value="Genomic_DNA"/>
</dbReference>
<dbReference type="Gene3D" id="2.20.25.10">
    <property type="match status" value="1"/>
</dbReference>
<accession>A0A1I6WI72</accession>
<organism evidence="2 3">
    <name type="scientific">Acinetobacter bohemicus</name>
    <dbReference type="NCBI Taxonomy" id="1435036"/>
    <lineage>
        <taxon>Bacteria</taxon>
        <taxon>Pseudomonadati</taxon>
        <taxon>Pseudomonadota</taxon>
        <taxon>Gammaproteobacteria</taxon>
        <taxon>Moraxellales</taxon>
        <taxon>Moraxellaceae</taxon>
        <taxon>Acinetobacter</taxon>
    </lineage>
</organism>
<comment type="similarity">
    <text evidence="1">Belongs to the OsmC/Ohr family.</text>
</comment>
<gene>
    <name evidence="2" type="ORF">SAMN05444586_10706</name>
</gene>
<dbReference type="RefSeq" id="WP_062034276.1">
    <property type="nucleotide sequence ID" value="NZ_CAXYUG010000047.1"/>
</dbReference>
<dbReference type="InterPro" id="IPR019953">
    <property type="entry name" value="OHR"/>
</dbReference>
<evidence type="ECO:0000256" key="1">
    <source>
        <dbReference type="ARBA" id="ARBA00007378"/>
    </source>
</evidence>
<protein>
    <submittedName>
        <fullName evidence="2">Peroxiredoxin, Ohr subfamily</fullName>
    </submittedName>
</protein>
<dbReference type="InterPro" id="IPR015946">
    <property type="entry name" value="KH_dom-like_a/b"/>
</dbReference>
<dbReference type="AlphaFoldDB" id="A0A1I6WI72"/>
<dbReference type="NCBIfam" id="TIGR03561">
    <property type="entry name" value="organ_hyd_perox"/>
    <property type="match status" value="1"/>
</dbReference>
<sequence>MSNLYSTQVKAVGGRSGTIRSEDGILELKLALPKELGGKGDATNPEQLFAAGYAACFGNAVIHVTRSNKEYKIRDNDVEVLSTVGMVANGNGGFALTVHLDVTISGISQADAEKIVEQTHQVCPYSNAIRGNIQVSTTVYTK</sequence>
<keyword evidence="3" id="KW-1185">Reference proteome</keyword>